<keyword evidence="4" id="KW-1185">Reference proteome</keyword>
<gene>
    <name evidence="3" type="ORF">ODALV1_LOCUS3257</name>
</gene>
<evidence type="ECO:0000313" key="4">
    <source>
        <dbReference type="Proteomes" id="UP001642540"/>
    </source>
</evidence>
<evidence type="ECO:0000313" key="3">
    <source>
        <dbReference type="EMBL" id="CAL8075692.1"/>
    </source>
</evidence>
<sequence length="83" mass="9125">MKISSGGAVSPLLLSIGLLLFDVVADSRPPFMRPLQAPFLGRKPKQNADLNGKRMGGSMNSGYRPRPIRPIIPKTYRGKIVMF</sequence>
<dbReference type="EMBL" id="CAXLJM020000008">
    <property type="protein sequence ID" value="CAL8075692.1"/>
    <property type="molecule type" value="Genomic_DNA"/>
</dbReference>
<reference evidence="3 4" key="1">
    <citation type="submission" date="2024-08" db="EMBL/GenBank/DDBJ databases">
        <authorList>
            <person name="Cucini C."/>
            <person name="Frati F."/>
        </authorList>
    </citation>
    <scope>NUCLEOTIDE SEQUENCE [LARGE SCALE GENOMIC DNA]</scope>
</reference>
<proteinExistence type="predicted"/>
<feature type="region of interest" description="Disordered" evidence="1">
    <location>
        <begin position="36"/>
        <end position="69"/>
    </location>
</feature>
<organism evidence="3 4">
    <name type="scientific">Orchesella dallaii</name>
    <dbReference type="NCBI Taxonomy" id="48710"/>
    <lineage>
        <taxon>Eukaryota</taxon>
        <taxon>Metazoa</taxon>
        <taxon>Ecdysozoa</taxon>
        <taxon>Arthropoda</taxon>
        <taxon>Hexapoda</taxon>
        <taxon>Collembola</taxon>
        <taxon>Entomobryomorpha</taxon>
        <taxon>Entomobryoidea</taxon>
        <taxon>Orchesellidae</taxon>
        <taxon>Orchesellinae</taxon>
        <taxon>Orchesella</taxon>
    </lineage>
</organism>
<accession>A0ABP1PUD4</accession>
<protein>
    <submittedName>
        <fullName evidence="3">Uncharacterized protein</fullName>
    </submittedName>
</protein>
<evidence type="ECO:0000256" key="1">
    <source>
        <dbReference type="SAM" id="MobiDB-lite"/>
    </source>
</evidence>
<comment type="caution">
    <text evidence="3">The sequence shown here is derived from an EMBL/GenBank/DDBJ whole genome shotgun (WGS) entry which is preliminary data.</text>
</comment>
<keyword evidence="2" id="KW-0732">Signal</keyword>
<name>A0ABP1PUD4_9HEXA</name>
<feature type="signal peptide" evidence="2">
    <location>
        <begin position="1"/>
        <end position="27"/>
    </location>
</feature>
<feature type="chain" id="PRO_5046688132" evidence="2">
    <location>
        <begin position="28"/>
        <end position="83"/>
    </location>
</feature>
<dbReference type="Proteomes" id="UP001642540">
    <property type="component" value="Unassembled WGS sequence"/>
</dbReference>
<evidence type="ECO:0000256" key="2">
    <source>
        <dbReference type="SAM" id="SignalP"/>
    </source>
</evidence>